<proteinExistence type="predicted"/>
<accession>J9QL20</accession>
<keyword evidence="2" id="KW-1185">Reference proteome</keyword>
<dbReference type="RefSeq" id="YP_006906387.1">
    <property type="nucleotide sequence ID" value="NC_018837.1"/>
</dbReference>
<reference evidence="1 2" key="1">
    <citation type="journal article" date="2012" name="J. Virol.">
        <title>Complete Genome Sequence of Pectobacterium carotovorum subsp. carotovorum Bacteriophage My1.</title>
        <authorList>
            <person name="Lee D.H."/>
            <person name="Lee J.H."/>
            <person name="Shin H."/>
            <person name="Ji S."/>
            <person name="Roh E."/>
            <person name="Jung K."/>
            <person name="Ryu S."/>
            <person name="Choi J."/>
            <person name="Heu S."/>
        </authorList>
    </citation>
    <scope>NUCLEOTIDE SEQUENCE [LARGE SCALE GENOMIC DNA]</scope>
</reference>
<evidence type="ECO:0000313" key="1">
    <source>
        <dbReference type="EMBL" id="AFQ22294.1"/>
    </source>
</evidence>
<dbReference type="Proteomes" id="UP000006280">
    <property type="component" value="Segment"/>
</dbReference>
<gene>
    <name evidence="1" type="ORF">My1_135</name>
</gene>
<dbReference type="EMBL" id="JX195166">
    <property type="protein sequence ID" value="AFQ22294.1"/>
    <property type="molecule type" value="Genomic_DNA"/>
</dbReference>
<dbReference type="OrthoDB" id="12797at10239"/>
<dbReference type="KEGG" id="vg:13826837"/>
<evidence type="ECO:0000313" key="2">
    <source>
        <dbReference type="Proteomes" id="UP000006280"/>
    </source>
</evidence>
<sequence>MINLKNVVVQTKSVDVAYPGIPGFVVTIGYVSRATSRKIVESSKKDVMVNGAVISVQDDDLFVENFVKSAILGWKGLTLGDVSKLLLIDAQDLDLDTEVEFSIDNAVQLMKESVAFDNWINTVVFQLDSFR</sequence>
<protein>
    <submittedName>
        <fullName evidence="1">Uncharacterized protein</fullName>
    </submittedName>
</protein>
<dbReference type="GeneID" id="13826837"/>
<name>J9QL20_9CAUD</name>
<organism evidence="1 2">
    <name type="scientific">Pectobacterium phage My1</name>
    <dbReference type="NCBI Taxonomy" id="1204539"/>
    <lineage>
        <taxon>Viruses</taxon>
        <taxon>Duplodnaviria</taxon>
        <taxon>Heunggongvirae</taxon>
        <taxon>Uroviricota</taxon>
        <taxon>Caudoviricetes</taxon>
        <taxon>Demerecviridae</taxon>
        <taxon>Mccorquodalevirinae</taxon>
        <taxon>Myunavirus</taxon>
        <taxon>Myunavirus My1</taxon>
    </lineage>
</organism>